<evidence type="ECO:0000256" key="2">
    <source>
        <dbReference type="SAM" id="SignalP"/>
    </source>
</evidence>
<gene>
    <name evidence="3" type="ORF">PVAP13_9NG574128</name>
</gene>
<sequence length="117" mass="11873">MGVPSVGPLLAASLVPWAPLSSALLPWGRPPSAPTSPRSLVPWESLPLAAKASISDPLPPPFLPGASLPLLTPSPSASPHGHTFHSPPPSAPWRVSAAAALGTTRPPSEILLPLGRA</sequence>
<dbReference type="EMBL" id="CM029054">
    <property type="protein sequence ID" value="KAG2540578.1"/>
    <property type="molecule type" value="Genomic_DNA"/>
</dbReference>
<name>A0A8T0MV21_PANVG</name>
<proteinExistence type="predicted"/>
<keyword evidence="2" id="KW-0732">Signal</keyword>
<evidence type="ECO:0008006" key="5">
    <source>
        <dbReference type="Google" id="ProtNLM"/>
    </source>
</evidence>
<dbReference type="AlphaFoldDB" id="A0A8T0MV21"/>
<evidence type="ECO:0000313" key="3">
    <source>
        <dbReference type="EMBL" id="KAG2540578.1"/>
    </source>
</evidence>
<evidence type="ECO:0000313" key="4">
    <source>
        <dbReference type="Proteomes" id="UP000823388"/>
    </source>
</evidence>
<feature type="region of interest" description="Disordered" evidence="1">
    <location>
        <begin position="65"/>
        <end position="99"/>
    </location>
</feature>
<evidence type="ECO:0000256" key="1">
    <source>
        <dbReference type="SAM" id="MobiDB-lite"/>
    </source>
</evidence>
<comment type="caution">
    <text evidence="3">The sequence shown here is derived from an EMBL/GenBank/DDBJ whole genome shotgun (WGS) entry which is preliminary data.</text>
</comment>
<protein>
    <recommendedName>
        <fullName evidence="5">Secreted protein</fullName>
    </recommendedName>
</protein>
<feature type="compositionally biased region" description="Low complexity" evidence="1">
    <location>
        <begin position="65"/>
        <end position="79"/>
    </location>
</feature>
<accession>A0A8T0MV21</accession>
<organism evidence="3 4">
    <name type="scientific">Panicum virgatum</name>
    <name type="common">Blackwell switchgrass</name>
    <dbReference type="NCBI Taxonomy" id="38727"/>
    <lineage>
        <taxon>Eukaryota</taxon>
        <taxon>Viridiplantae</taxon>
        <taxon>Streptophyta</taxon>
        <taxon>Embryophyta</taxon>
        <taxon>Tracheophyta</taxon>
        <taxon>Spermatophyta</taxon>
        <taxon>Magnoliopsida</taxon>
        <taxon>Liliopsida</taxon>
        <taxon>Poales</taxon>
        <taxon>Poaceae</taxon>
        <taxon>PACMAD clade</taxon>
        <taxon>Panicoideae</taxon>
        <taxon>Panicodae</taxon>
        <taxon>Paniceae</taxon>
        <taxon>Panicinae</taxon>
        <taxon>Panicum</taxon>
        <taxon>Panicum sect. Hiantes</taxon>
    </lineage>
</organism>
<reference evidence="3" key="1">
    <citation type="submission" date="2020-05" db="EMBL/GenBank/DDBJ databases">
        <title>WGS assembly of Panicum virgatum.</title>
        <authorList>
            <person name="Lovell J.T."/>
            <person name="Jenkins J."/>
            <person name="Shu S."/>
            <person name="Juenger T.E."/>
            <person name="Schmutz J."/>
        </authorList>
    </citation>
    <scope>NUCLEOTIDE SEQUENCE</scope>
    <source>
        <strain evidence="3">AP13</strain>
    </source>
</reference>
<feature type="chain" id="PRO_5035761427" description="Secreted protein" evidence="2">
    <location>
        <begin position="24"/>
        <end position="117"/>
    </location>
</feature>
<dbReference type="Proteomes" id="UP000823388">
    <property type="component" value="Chromosome 9N"/>
</dbReference>
<keyword evidence="4" id="KW-1185">Reference proteome</keyword>
<feature type="signal peptide" evidence="2">
    <location>
        <begin position="1"/>
        <end position="23"/>
    </location>
</feature>